<comment type="caution">
    <text evidence="3">The sequence shown here is derived from an EMBL/GenBank/DDBJ whole genome shotgun (WGS) entry which is preliminary data.</text>
</comment>
<feature type="chain" id="PRO_5037103847" description="7(1) septoil knot domain-containing protein" evidence="1">
    <location>
        <begin position="21"/>
        <end position="124"/>
    </location>
</feature>
<feature type="domain" description="7(1) septoil knot" evidence="2">
    <location>
        <begin position="35"/>
        <end position="123"/>
    </location>
</feature>
<dbReference type="AlphaFoldDB" id="A0A923N9I8"/>
<dbReference type="Pfam" id="PF19647">
    <property type="entry name" value="Septknot"/>
    <property type="match status" value="1"/>
</dbReference>
<gene>
    <name evidence="3" type="ORF">H8S84_17775</name>
</gene>
<evidence type="ECO:0000259" key="2">
    <source>
        <dbReference type="Pfam" id="PF19647"/>
    </source>
</evidence>
<evidence type="ECO:0000256" key="1">
    <source>
        <dbReference type="SAM" id="SignalP"/>
    </source>
</evidence>
<keyword evidence="4" id="KW-1185">Reference proteome</keyword>
<accession>A0A923N9I8</accession>
<keyword evidence="1" id="KW-0732">Signal</keyword>
<organism evidence="3 4">
    <name type="scientific">Pontibacter cellulosilyticus</name>
    <dbReference type="NCBI Taxonomy" id="1720253"/>
    <lineage>
        <taxon>Bacteria</taxon>
        <taxon>Pseudomonadati</taxon>
        <taxon>Bacteroidota</taxon>
        <taxon>Cytophagia</taxon>
        <taxon>Cytophagales</taxon>
        <taxon>Hymenobacteraceae</taxon>
        <taxon>Pontibacter</taxon>
    </lineage>
</organism>
<dbReference type="Proteomes" id="UP000603640">
    <property type="component" value="Unassembled WGS sequence"/>
</dbReference>
<sequence>MQILITFWLALAPMFLTPKAAPAEAKKAAVARDYCKIYGAVYLERDPKYKNTAAYTVYLNEEEAFANMIVYRENNKLFADATAIWYLTPNKAFADHILYVTDNRNFADFSVHYTNVRSFATCRE</sequence>
<dbReference type="EMBL" id="JACRVF010000006">
    <property type="protein sequence ID" value="MBC5994698.1"/>
    <property type="molecule type" value="Genomic_DNA"/>
</dbReference>
<proteinExistence type="predicted"/>
<feature type="signal peptide" evidence="1">
    <location>
        <begin position="1"/>
        <end position="20"/>
    </location>
</feature>
<dbReference type="InterPro" id="IPR046148">
    <property type="entry name" value="Septknot"/>
</dbReference>
<reference evidence="3" key="1">
    <citation type="submission" date="2020-08" db="EMBL/GenBank/DDBJ databases">
        <title>Pontibacter sp. SD6 16S ribosomal RNA gene Genome sequencing and assembly.</title>
        <authorList>
            <person name="Kang M."/>
        </authorList>
    </citation>
    <scope>NUCLEOTIDE SEQUENCE</scope>
    <source>
        <strain evidence="3">SD6</strain>
    </source>
</reference>
<name>A0A923N9I8_9BACT</name>
<protein>
    <recommendedName>
        <fullName evidence="2">7(1) septoil knot domain-containing protein</fullName>
    </recommendedName>
</protein>
<evidence type="ECO:0000313" key="4">
    <source>
        <dbReference type="Proteomes" id="UP000603640"/>
    </source>
</evidence>
<dbReference type="RefSeq" id="WP_187068730.1">
    <property type="nucleotide sequence ID" value="NZ_JACRVF010000006.1"/>
</dbReference>
<evidence type="ECO:0000313" key="3">
    <source>
        <dbReference type="EMBL" id="MBC5994698.1"/>
    </source>
</evidence>